<dbReference type="InterPro" id="IPR012677">
    <property type="entry name" value="Nucleotide-bd_a/b_plait_sf"/>
</dbReference>
<organism evidence="5 6">
    <name type="scientific">[Myrmecia] bisecta</name>
    <dbReference type="NCBI Taxonomy" id="41462"/>
    <lineage>
        <taxon>Eukaryota</taxon>
        <taxon>Viridiplantae</taxon>
        <taxon>Chlorophyta</taxon>
        <taxon>core chlorophytes</taxon>
        <taxon>Trebouxiophyceae</taxon>
        <taxon>Trebouxiales</taxon>
        <taxon>Trebouxiaceae</taxon>
        <taxon>Myrmecia</taxon>
    </lineage>
</organism>
<feature type="compositionally biased region" description="Basic and acidic residues" evidence="3">
    <location>
        <begin position="63"/>
        <end position="80"/>
    </location>
</feature>
<evidence type="ECO:0000313" key="6">
    <source>
        <dbReference type="Proteomes" id="UP001489004"/>
    </source>
</evidence>
<dbReference type="EMBL" id="JALJOR010000001">
    <property type="protein sequence ID" value="KAK9829947.1"/>
    <property type="molecule type" value="Genomic_DNA"/>
</dbReference>
<dbReference type="InterPro" id="IPR050907">
    <property type="entry name" value="SRSF"/>
</dbReference>
<keyword evidence="1" id="KW-0508">mRNA splicing</keyword>
<dbReference type="Proteomes" id="UP001489004">
    <property type="component" value="Unassembled WGS sequence"/>
</dbReference>
<reference evidence="5 6" key="1">
    <citation type="journal article" date="2024" name="Nat. Commun.">
        <title>Phylogenomics reveals the evolutionary origins of lichenization in chlorophyte algae.</title>
        <authorList>
            <person name="Puginier C."/>
            <person name="Libourel C."/>
            <person name="Otte J."/>
            <person name="Skaloud P."/>
            <person name="Haon M."/>
            <person name="Grisel S."/>
            <person name="Petersen M."/>
            <person name="Berrin J.G."/>
            <person name="Delaux P.M."/>
            <person name="Dal Grande F."/>
            <person name="Keller J."/>
        </authorList>
    </citation>
    <scope>NUCLEOTIDE SEQUENCE [LARGE SCALE GENOMIC DNA]</scope>
    <source>
        <strain evidence="5 6">SAG 2043</strain>
    </source>
</reference>
<dbReference type="GO" id="GO:0008380">
    <property type="term" value="P:RNA splicing"/>
    <property type="evidence" value="ECO:0007669"/>
    <property type="project" value="UniProtKB-KW"/>
</dbReference>
<dbReference type="PANTHER" id="PTHR23147">
    <property type="entry name" value="SERINE/ARGININE RICH SPLICING FACTOR"/>
    <property type="match status" value="1"/>
</dbReference>
<accession>A0AAW1R8I5</accession>
<evidence type="ECO:0000313" key="5">
    <source>
        <dbReference type="EMBL" id="KAK9829947.1"/>
    </source>
</evidence>
<dbReference type="Pfam" id="PF00076">
    <property type="entry name" value="RRM_1"/>
    <property type="match status" value="1"/>
</dbReference>
<dbReference type="GO" id="GO:0003723">
    <property type="term" value="F:RNA binding"/>
    <property type="evidence" value="ECO:0007669"/>
    <property type="project" value="UniProtKB-UniRule"/>
</dbReference>
<dbReference type="AlphaFoldDB" id="A0AAW1R8I5"/>
<feature type="region of interest" description="Disordered" evidence="3">
    <location>
        <begin position="63"/>
        <end position="122"/>
    </location>
</feature>
<evidence type="ECO:0000256" key="1">
    <source>
        <dbReference type="ARBA" id="ARBA00023187"/>
    </source>
</evidence>
<evidence type="ECO:0000256" key="3">
    <source>
        <dbReference type="SAM" id="MobiDB-lite"/>
    </source>
</evidence>
<gene>
    <name evidence="5" type="ORF">WJX72_008816</name>
</gene>
<comment type="caution">
    <text evidence="5">The sequence shown here is derived from an EMBL/GenBank/DDBJ whole genome shotgun (WGS) entry which is preliminary data.</text>
</comment>
<feature type="domain" description="RRM" evidence="4">
    <location>
        <begin position="2"/>
        <end position="71"/>
    </location>
</feature>
<protein>
    <recommendedName>
        <fullName evidence="4">RRM domain-containing protein</fullName>
    </recommendedName>
</protein>
<dbReference type="SMART" id="SM00360">
    <property type="entry name" value="RRM"/>
    <property type="match status" value="1"/>
</dbReference>
<sequence length="122" mass="14029">MSRVYVGNLALGMTEGELESEFVRFGVLKSVWVARKPPGFAFVEFVDDRDADDAIRKLDGYQGWRVERSRPGGGPRHESRPGSYRARRSPSYEPRRRRSPSYDGGRSPRRERSLSPRRSLSR</sequence>
<dbReference type="SUPFAM" id="SSF54928">
    <property type="entry name" value="RNA-binding domain, RBD"/>
    <property type="match status" value="1"/>
</dbReference>
<dbReference type="InterPro" id="IPR035979">
    <property type="entry name" value="RBD_domain_sf"/>
</dbReference>
<dbReference type="InterPro" id="IPR000504">
    <property type="entry name" value="RRM_dom"/>
</dbReference>
<evidence type="ECO:0000256" key="2">
    <source>
        <dbReference type="PROSITE-ProRule" id="PRU00176"/>
    </source>
</evidence>
<keyword evidence="6" id="KW-1185">Reference proteome</keyword>
<dbReference type="Gene3D" id="3.30.70.330">
    <property type="match status" value="1"/>
</dbReference>
<proteinExistence type="predicted"/>
<keyword evidence="1" id="KW-0507">mRNA processing</keyword>
<name>A0AAW1R8I5_9CHLO</name>
<keyword evidence="2" id="KW-0694">RNA-binding</keyword>
<dbReference type="PROSITE" id="PS50102">
    <property type="entry name" value="RRM"/>
    <property type="match status" value="1"/>
</dbReference>
<evidence type="ECO:0000259" key="4">
    <source>
        <dbReference type="PROSITE" id="PS50102"/>
    </source>
</evidence>